<evidence type="ECO:0000256" key="1">
    <source>
        <dbReference type="ARBA" id="ARBA00004651"/>
    </source>
</evidence>
<feature type="transmembrane region" description="Helical" evidence="7">
    <location>
        <begin position="352"/>
        <end position="374"/>
    </location>
</feature>
<dbReference type="Gene3D" id="1.20.1250.20">
    <property type="entry name" value="MFS general substrate transporter like domains"/>
    <property type="match status" value="1"/>
</dbReference>
<dbReference type="InterPro" id="IPR011701">
    <property type="entry name" value="MFS"/>
</dbReference>
<evidence type="ECO:0000313" key="10">
    <source>
        <dbReference type="Proteomes" id="UP000717624"/>
    </source>
</evidence>
<keyword evidence="6 7" id="KW-0472">Membrane</keyword>
<sequence length="389" mass="42308">MRTIQLRFLLITFAFWFSHYVYLPMLAPYLKERGANYAYVGLVLASYGVLQVLLRLPLGIVSDFKQIRLPFVRWGVFAGMVSALGFAVTDGLGWSLVWRTLAGLSAATWVVFTVTYLSHYQKEEAAKAMGMIQFVSVLSQLLAMVASGYLVDLWGWRSVFVAGAGIGAIGFVLTLAERDRQARSERPVDISQLAGVLKEQRLIRLSWLTLLAHCILFSTIYGFLPAYALSLGCGESAVSYLVVSFMVPHAISSILTASTIVPRLGTWGTLIGGFLGSALSLLLIPLGPHLLWLCLTQLLNGFALGMVLPLLMGMVGQTVSAEKRATAMGFFQTLLAIGIFSGPFLAGGFNHLYGLFGGFVFAGLVGLLGAGLAIQWRFRDSSLSKVNRK</sequence>
<dbReference type="GO" id="GO:0005886">
    <property type="term" value="C:plasma membrane"/>
    <property type="evidence" value="ECO:0007669"/>
    <property type="project" value="UniProtKB-SubCell"/>
</dbReference>
<protein>
    <submittedName>
        <fullName evidence="9">MFS family permease</fullName>
    </submittedName>
</protein>
<accession>A0A938XW48</accession>
<dbReference type="PRINTS" id="PR01035">
    <property type="entry name" value="TCRTETA"/>
</dbReference>
<organism evidence="9 10">
    <name type="scientific">Brevibacillus fulvus</name>
    <dbReference type="NCBI Taxonomy" id="1125967"/>
    <lineage>
        <taxon>Bacteria</taxon>
        <taxon>Bacillati</taxon>
        <taxon>Bacillota</taxon>
        <taxon>Bacilli</taxon>
        <taxon>Bacillales</taxon>
        <taxon>Paenibacillaceae</taxon>
        <taxon>Brevibacillus</taxon>
    </lineage>
</organism>
<feature type="transmembrane region" description="Helical" evidence="7">
    <location>
        <begin position="264"/>
        <end position="284"/>
    </location>
</feature>
<feature type="transmembrane region" description="Helical" evidence="7">
    <location>
        <begin position="327"/>
        <end position="346"/>
    </location>
</feature>
<dbReference type="PANTHER" id="PTHR23517">
    <property type="entry name" value="RESISTANCE PROTEIN MDTM, PUTATIVE-RELATED-RELATED"/>
    <property type="match status" value="1"/>
</dbReference>
<feature type="transmembrane region" description="Helical" evidence="7">
    <location>
        <begin position="207"/>
        <end position="231"/>
    </location>
</feature>
<gene>
    <name evidence="9" type="ORF">JOD01_000792</name>
</gene>
<dbReference type="AlphaFoldDB" id="A0A938XW48"/>
<dbReference type="PROSITE" id="PS50850">
    <property type="entry name" value="MFS"/>
    <property type="match status" value="1"/>
</dbReference>
<keyword evidence="2" id="KW-0813">Transport</keyword>
<evidence type="ECO:0000256" key="5">
    <source>
        <dbReference type="ARBA" id="ARBA00022989"/>
    </source>
</evidence>
<dbReference type="RefSeq" id="WP_204516928.1">
    <property type="nucleotide sequence ID" value="NZ_BAABIN010000015.1"/>
</dbReference>
<keyword evidence="3" id="KW-1003">Cell membrane</keyword>
<evidence type="ECO:0000256" key="3">
    <source>
        <dbReference type="ARBA" id="ARBA00022475"/>
    </source>
</evidence>
<keyword evidence="5 7" id="KW-1133">Transmembrane helix</keyword>
<reference evidence="9" key="1">
    <citation type="submission" date="2021-01" db="EMBL/GenBank/DDBJ databases">
        <title>Genomic Encyclopedia of Type Strains, Phase IV (KMG-IV): sequencing the most valuable type-strain genomes for metagenomic binning, comparative biology and taxonomic classification.</title>
        <authorList>
            <person name="Goeker M."/>
        </authorList>
    </citation>
    <scope>NUCLEOTIDE SEQUENCE</scope>
    <source>
        <strain evidence="9">DSM 25523</strain>
    </source>
</reference>
<feature type="transmembrane region" description="Helical" evidence="7">
    <location>
        <begin position="100"/>
        <end position="118"/>
    </location>
</feature>
<feature type="transmembrane region" description="Helical" evidence="7">
    <location>
        <begin position="70"/>
        <end position="88"/>
    </location>
</feature>
<comment type="subcellular location">
    <subcellularLocation>
        <location evidence="1">Cell membrane</location>
        <topology evidence="1">Multi-pass membrane protein</topology>
    </subcellularLocation>
</comment>
<evidence type="ECO:0000313" key="9">
    <source>
        <dbReference type="EMBL" id="MBM7589194.1"/>
    </source>
</evidence>
<dbReference type="InterPro" id="IPR001958">
    <property type="entry name" value="Tet-R_TetA/multi-R_MdtG-like"/>
</dbReference>
<comment type="caution">
    <text evidence="9">The sequence shown here is derived from an EMBL/GenBank/DDBJ whole genome shotgun (WGS) entry which is preliminary data.</text>
</comment>
<feature type="transmembrane region" description="Helical" evidence="7">
    <location>
        <begin position="130"/>
        <end position="150"/>
    </location>
</feature>
<dbReference type="Proteomes" id="UP000717624">
    <property type="component" value="Unassembled WGS sequence"/>
</dbReference>
<proteinExistence type="predicted"/>
<keyword evidence="4 7" id="KW-0812">Transmembrane</keyword>
<dbReference type="InterPro" id="IPR050171">
    <property type="entry name" value="MFS_Transporters"/>
</dbReference>
<feature type="domain" description="Major facilitator superfamily (MFS) profile" evidence="8">
    <location>
        <begin position="4"/>
        <end position="381"/>
    </location>
</feature>
<feature type="transmembrane region" description="Helical" evidence="7">
    <location>
        <begin position="37"/>
        <end position="58"/>
    </location>
</feature>
<dbReference type="GO" id="GO:0022857">
    <property type="term" value="F:transmembrane transporter activity"/>
    <property type="evidence" value="ECO:0007669"/>
    <property type="project" value="InterPro"/>
</dbReference>
<feature type="transmembrane region" description="Helical" evidence="7">
    <location>
        <begin position="290"/>
        <end position="315"/>
    </location>
</feature>
<dbReference type="SUPFAM" id="SSF103473">
    <property type="entry name" value="MFS general substrate transporter"/>
    <property type="match status" value="1"/>
</dbReference>
<evidence type="ECO:0000259" key="8">
    <source>
        <dbReference type="PROSITE" id="PS50850"/>
    </source>
</evidence>
<keyword evidence="10" id="KW-1185">Reference proteome</keyword>
<evidence type="ECO:0000256" key="2">
    <source>
        <dbReference type="ARBA" id="ARBA00022448"/>
    </source>
</evidence>
<evidence type="ECO:0000256" key="7">
    <source>
        <dbReference type="SAM" id="Phobius"/>
    </source>
</evidence>
<feature type="transmembrane region" description="Helical" evidence="7">
    <location>
        <begin position="7"/>
        <end position="25"/>
    </location>
</feature>
<dbReference type="InterPro" id="IPR020846">
    <property type="entry name" value="MFS_dom"/>
</dbReference>
<dbReference type="EMBL" id="JAFBEB010000002">
    <property type="protein sequence ID" value="MBM7589194.1"/>
    <property type="molecule type" value="Genomic_DNA"/>
</dbReference>
<evidence type="ECO:0000256" key="4">
    <source>
        <dbReference type="ARBA" id="ARBA00022692"/>
    </source>
</evidence>
<feature type="transmembrane region" description="Helical" evidence="7">
    <location>
        <begin position="156"/>
        <end position="176"/>
    </location>
</feature>
<dbReference type="InterPro" id="IPR036259">
    <property type="entry name" value="MFS_trans_sf"/>
</dbReference>
<evidence type="ECO:0000256" key="6">
    <source>
        <dbReference type="ARBA" id="ARBA00023136"/>
    </source>
</evidence>
<name>A0A938XW48_9BACL</name>
<dbReference type="Pfam" id="PF07690">
    <property type="entry name" value="MFS_1"/>
    <property type="match status" value="1"/>
</dbReference>
<feature type="transmembrane region" description="Helical" evidence="7">
    <location>
        <begin position="237"/>
        <end position="257"/>
    </location>
</feature>